<dbReference type="STRING" id="1810504.PG2T_14410"/>
<sequence>MSVATALPKPFTHLESWLPFALPSEDARMRRRLSGSMDELLGLYKALVGEMPAIAAHLDQWPLAELPAEQKPLLYLALSFMESAMAVEAFHQPGPPHATTPESMVVFPGRAEALLSQENT</sequence>
<dbReference type="RefSeq" id="WP_068807028.1">
    <property type="nucleotide sequence ID" value="NZ_CP014671.1"/>
</dbReference>
<dbReference type="EMBL" id="CP014671">
    <property type="protein sequence ID" value="ANX05255.1"/>
    <property type="molecule type" value="Genomic_DNA"/>
</dbReference>
<dbReference type="InParanoid" id="A0A1B1YWM4"/>
<evidence type="ECO:0000313" key="1">
    <source>
        <dbReference type="EMBL" id="ANX05255.1"/>
    </source>
</evidence>
<organism evidence="1 2">
    <name type="scientific">Immundisolibacter cernigliae</name>
    <dbReference type="NCBI Taxonomy" id="1810504"/>
    <lineage>
        <taxon>Bacteria</taxon>
        <taxon>Pseudomonadati</taxon>
        <taxon>Pseudomonadota</taxon>
        <taxon>Gammaproteobacteria</taxon>
        <taxon>Immundisolibacterales</taxon>
        <taxon>Immundisolibacteraceae</taxon>
        <taxon>Immundisolibacter</taxon>
    </lineage>
</organism>
<proteinExistence type="predicted"/>
<reference evidence="2" key="1">
    <citation type="submission" date="2016-03" db="EMBL/GenBank/DDBJ databases">
        <title>Complete genome sequence of Solimmundus cernigliae, representing a novel lineage of polycyclic aromatic hydrocarbon degraders within the Gammaproteobacteria.</title>
        <authorList>
            <person name="Singleton D.R."/>
            <person name="Dickey A.N."/>
            <person name="Scholl E.H."/>
            <person name="Wright F.A."/>
            <person name="Aitken M.D."/>
        </authorList>
    </citation>
    <scope>NUCLEOTIDE SEQUENCE [LARGE SCALE GENOMIC DNA]</scope>
    <source>
        <strain evidence="2">TR3.2</strain>
    </source>
</reference>
<keyword evidence="2" id="KW-1185">Reference proteome</keyword>
<dbReference type="KEGG" id="gbi:PG2T_14410"/>
<name>A0A1B1YWM4_9GAMM</name>
<dbReference type="OrthoDB" id="6690820at2"/>
<dbReference type="AlphaFoldDB" id="A0A1B1YWM4"/>
<gene>
    <name evidence="1" type="ORF">PG2T_14410</name>
</gene>
<accession>A0A1B1YWM4</accession>
<evidence type="ECO:0000313" key="2">
    <source>
        <dbReference type="Proteomes" id="UP000092952"/>
    </source>
</evidence>
<dbReference type="Proteomes" id="UP000092952">
    <property type="component" value="Chromosome"/>
</dbReference>
<protein>
    <submittedName>
        <fullName evidence="1">Uncharacterized protein</fullName>
    </submittedName>
</protein>